<dbReference type="Proteomes" id="UP001293254">
    <property type="component" value="Unassembled WGS sequence"/>
</dbReference>
<evidence type="ECO:0000313" key="2">
    <source>
        <dbReference type="Proteomes" id="UP001293254"/>
    </source>
</evidence>
<dbReference type="EMBL" id="JACGWO010000001">
    <property type="protein sequence ID" value="KAK4438794.1"/>
    <property type="molecule type" value="Genomic_DNA"/>
</dbReference>
<dbReference type="AlphaFoldDB" id="A0AAE1YYH4"/>
<keyword evidence="2" id="KW-1185">Reference proteome</keyword>
<evidence type="ECO:0000313" key="1">
    <source>
        <dbReference type="EMBL" id="KAK4438794.1"/>
    </source>
</evidence>
<organism evidence="1 2">
    <name type="scientific">Sesamum alatum</name>
    <dbReference type="NCBI Taxonomy" id="300844"/>
    <lineage>
        <taxon>Eukaryota</taxon>
        <taxon>Viridiplantae</taxon>
        <taxon>Streptophyta</taxon>
        <taxon>Embryophyta</taxon>
        <taxon>Tracheophyta</taxon>
        <taxon>Spermatophyta</taxon>
        <taxon>Magnoliopsida</taxon>
        <taxon>eudicotyledons</taxon>
        <taxon>Gunneridae</taxon>
        <taxon>Pentapetalae</taxon>
        <taxon>asterids</taxon>
        <taxon>lamiids</taxon>
        <taxon>Lamiales</taxon>
        <taxon>Pedaliaceae</taxon>
        <taxon>Sesamum</taxon>
    </lineage>
</organism>
<reference evidence="1" key="2">
    <citation type="journal article" date="2024" name="Plant">
        <title>Genomic evolution and insights into agronomic trait innovations of Sesamum species.</title>
        <authorList>
            <person name="Miao H."/>
            <person name="Wang L."/>
            <person name="Qu L."/>
            <person name="Liu H."/>
            <person name="Sun Y."/>
            <person name="Le M."/>
            <person name="Wang Q."/>
            <person name="Wei S."/>
            <person name="Zheng Y."/>
            <person name="Lin W."/>
            <person name="Duan Y."/>
            <person name="Cao H."/>
            <person name="Xiong S."/>
            <person name="Wang X."/>
            <person name="Wei L."/>
            <person name="Li C."/>
            <person name="Ma Q."/>
            <person name="Ju M."/>
            <person name="Zhao R."/>
            <person name="Li G."/>
            <person name="Mu C."/>
            <person name="Tian Q."/>
            <person name="Mei H."/>
            <person name="Zhang T."/>
            <person name="Gao T."/>
            <person name="Zhang H."/>
        </authorList>
    </citation>
    <scope>NUCLEOTIDE SEQUENCE</scope>
    <source>
        <strain evidence="1">3651</strain>
    </source>
</reference>
<proteinExistence type="predicted"/>
<comment type="caution">
    <text evidence="1">The sequence shown here is derived from an EMBL/GenBank/DDBJ whole genome shotgun (WGS) entry which is preliminary data.</text>
</comment>
<reference evidence="1" key="1">
    <citation type="submission" date="2020-06" db="EMBL/GenBank/DDBJ databases">
        <authorList>
            <person name="Li T."/>
            <person name="Hu X."/>
            <person name="Zhang T."/>
            <person name="Song X."/>
            <person name="Zhang H."/>
            <person name="Dai N."/>
            <person name="Sheng W."/>
            <person name="Hou X."/>
            <person name="Wei L."/>
        </authorList>
    </citation>
    <scope>NUCLEOTIDE SEQUENCE</scope>
    <source>
        <strain evidence="1">3651</strain>
        <tissue evidence="1">Leaf</tissue>
    </source>
</reference>
<protein>
    <submittedName>
        <fullName evidence="1">Uncharacterized protein</fullName>
    </submittedName>
</protein>
<gene>
    <name evidence="1" type="ORF">Salat_0214000</name>
</gene>
<accession>A0AAE1YYH4</accession>
<name>A0AAE1YYH4_9LAMI</name>
<sequence length="130" mass="15960">MLAKPSKNRYLDDDHWKRILPEVTGEDVVWRPYERLQHEQSQMPSLELQRIFFTASVLFDYQLINYHMPKSTPLQLGIERPLKVLKRYRKKLKTKGKDGHTEHKLDKNYKDYINWWNKDRYHRYLEGRSK</sequence>